<name>A0AA36ITL7_9DINO</name>
<gene>
    <name evidence="2" type="ORF">EVOR1521_LOCUS18553</name>
</gene>
<feature type="region of interest" description="Disordered" evidence="1">
    <location>
        <begin position="272"/>
        <end position="372"/>
    </location>
</feature>
<feature type="compositionally biased region" description="Basic and acidic residues" evidence="1">
    <location>
        <begin position="139"/>
        <end position="151"/>
    </location>
</feature>
<protein>
    <submittedName>
        <fullName evidence="2">Uncharacterized protein</fullName>
    </submittedName>
</protein>
<feature type="region of interest" description="Disordered" evidence="1">
    <location>
        <begin position="499"/>
        <end position="533"/>
    </location>
</feature>
<feature type="compositionally biased region" description="Low complexity" evidence="1">
    <location>
        <begin position="275"/>
        <end position="297"/>
    </location>
</feature>
<reference evidence="2" key="1">
    <citation type="submission" date="2023-08" db="EMBL/GenBank/DDBJ databases">
        <authorList>
            <person name="Chen Y."/>
            <person name="Shah S."/>
            <person name="Dougan E. K."/>
            <person name="Thang M."/>
            <person name="Chan C."/>
        </authorList>
    </citation>
    <scope>NUCLEOTIDE SEQUENCE</scope>
</reference>
<dbReference type="Gene3D" id="2.60.120.620">
    <property type="entry name" value="q2cbj1_9rhob like domain"/>
    <property type="match status" value="1"/>
</dbReference>
<comment type="caution">
    <text evidence="2">The sequence shown here is derived from an EMBL/GenBank/DDBJ whole genome shotgun (WGS) entry which is preliminary data.</text>
</comment>
<organism evidence="2 3">
    <name type="scientific">Effrenium voratum</name>
    <dbReference type="NCBI Taxonomy" id="2562239"/>
    <lineage>
        <taxon>Eukaryota</taxon>
        <taxon>Sar</taxon>
        <taxon>Alveolata</taxon>
        <taxon>Dinophyceae</taxon>
        <taxon>Suessiales</taxon>
        <taxon>Symbiodiniaceae</taxon>
        <taxon>Effrenium</taxon>
    </lineage>
</organism>
<feature type="region of interest" description="Disordered" evidence="1">
    <location>
        <begin position="426"/>
        <end position="462"/>
    </location>
</feature>
<keyword evidence="3" id="KW-1185">Reference proteome</keyword>
<feature type="compositionally biased region" description="Basic and acidic residues" evidence="1">
    <location>
        <begin position="319"/>
        <end position="328"/>
    </location>
</feature>
<feature type="compositionally biased region" description="Gly residues" evidence="1">
    <location>
        <begin position="1177"/>
        <end position="1192"/>
    </location>
</feature>
<evidence type="ECO:0000256" key="1">
    <source>
        <dbReference type="SAM" id="MobiDB-lite"/>
    </source>
</evidence>
<evidence type="ECO:0000313" key="3">
    <source>
        <dbReference type="Proteomes" id="UP001178507"/>
    </source>
</evidence>
<feature type="compositionally biased region" description="Acidic residues" evidence="1">
    <location>
        <begin position="517"/>
        <end position="532"/>
    </location>
</feature>
<feature type="compositionally biased region" description="Acidic residues" evidence="1">
    <location>
        <begin position="580"/>
        <end position="597"/>
    </location>
</feature>
<feature type="region of interest" description="Disordered" evidence="1">
    <location>
        <begin position="568"/>
        <end position="652"/>
    </location>
</feature>
<feature type="compositionally biased region" description="Pro residues" evidence="1">
    <location>
        <begin position="636"/>
        <end position="652"/>
    </location>
</feature>
<sequence>MRSDLDLATKNGFMEALRLTISPKRLLRFVKHGGVTRVVLWLERALGESSSPELETFLENSLKSLRMLNLRAMDQSSAQSLVELIQRLRQRLQVGRKGADSAAKAAVPAAPRTPPQAAPRTPPKRNTGPPPRNRAPVIRVDRAEREPRATGELKPPASPVSAAAVPFAPPLGAQPKTPPLRWTEPKDAKPLLFGEKSPKALLFQAPAFKAAPGEKAEVQKVLFQAPASKAPPEGRAEVQKVSSVIALDEAVATPVHRSHSAIQAVPRARPSCLVRPSARPEAPAAPASPKSRPSNAPHLVLLAQPSTPELDANPVSPETEPKVQEKPSPELPQQPPVPKLVTSASPKAKPPAKDGDAKVPAAFRGKEKARVPAAFRAKEKARLWAEESLRVATPKAATSAAASVDAAFVDADAGAELPVKFERKRPAPRVVPPPRRKWARLAPEATEEPISHPETEDALQEEWWHQQQQQVAAEFLFAAVPEEEMDLAAPVEPQEWSFQEDLGLDKSDEEMVKQDHEEAENEEMAEAPEESVGETLEALEALDALDALEAQVSFEALRVARLERQLETGHAAGDAGDAGEAGDADAEDTEEDTEAEEVGVAHEVGKTLGVPPESLLAAPATPPRTTSAAANRAAPRTPPLTAPDPQSPPPRAPFARAPLVPQSPEMVIPTGGGEEGPKTTNPEWTAAAESAQFATSLEELVRSAPLNIPVEVKSEDALTSALVRAVLEACPELHGAVPENPVEPQICSAASTMFAHAMGSYTDSLLMTSAATSIAETFLASSLGESAGEKRRREPKDCWSNVFTHSYCCVESPCFLWGRSLTEPQVAKAKQHWAHSGVACRYLCQAEPSCRVWVFHIPASDDLELAGPCLLSEEELPEISAESEEAKELPAAVAGGRFCAPAALSWAAEVRRETLETKASEAAADAAAQLRREGWAVLRGALPPLQRQLLRRAAEAASASLLAKDPQHLGNRGPRRYSWGGASSSHHMVHHAAWAQLLSQPWLLPVLQEAFGAEFMAVGGGGDFVLGDTDSHQRLHVDLQLEEMYVQDSPAAIVANFVVSEIGCRDGPLRTGEGLGLCHPPAKGGLSGGAAELVLCPPLSPKPGGRHLAGHAALARGLSKSGPRAEISALRRVPVDVVRGCGKARADGPLHPAPGAAAGAVAPHAARGAADLPPDLGGAGGGERLAAGGGGADVALRRGGTPMMSKELSRCATPRPTLWA</sequence>
<feature type="region of interest" description="Disordered" evidence="1">
    <location>
        <begin position="1169"/>
        <end position="1220"/>
    </location>
</feature>
<dbReference type="SUPFAM" id="SSF51197">
    <property type="entry name" value="Clavaminate synthase-like"/>
    <property type="match status" value="1"/>
</dbReference>
<feature type="compositionally biased region" description="Pro residues" evidence="1">
    <location>
        <begin position="329"/>
        <end position="338"/>
    </location>
</feature>
<evidence type="ECO:0000313" key="2">
    <source>
        <dbReference type="EMBL" id="CAJ1393753.1"/>
    </source>
</evidence>
<feature type="region of interest" description="Disordered" evidence="1">
    <location>
        <begin position="96"/>
        <end position="161"/>
    </location>
</feature>
<dbReference type="EMBL" id="CAUJNA010002646">
    <property type="protein sequence ID" value="CAJ1393753.1"/>
    <property type="molecule type" value="Genomic_DNA"/>
</dbReference>
<dbReference type="AlphaFoldDB" id="A0AA36ITL7"/>
<feature type="compositionally biased region" description="Basic and acidic residues" evidence="1">
    <location>
        <begin position="503"/>
        <end position="516"/>
    </location>
</feature>
<dbReference type="Proteomes" id="UP001178507">
    <property type="component" value="Unassembled WGS sequence"/>
</dbReference>
<feature type="compositionally biased region" description="Pro residues" evidence="1">
    <location>
        <begin position="111"/>
        <end position="121"/>
    </location>
</feature>
<feature type="compositionally biased region" description="Low complexity" evidence="1">
    <location>
        <begin position="615"/>
        <end position="635"/>
    </location>
</feature>
<accession>A0AA36ITL7</accession>
<proteinExistence type="predicted"/>